<accession>A0A6G1JPG5</accession>
<name>A0A6G1JPG5_9PLEO</name>
<reference evidence="1" key="1">
    <citation type="journal article" date="2020" name="Stud. Mycol.">
        <title>101 Dothideomycetes genomes: a test case for predicting lifestyles and emergence of pathogens.</title>
        <authorList>
            <person name="Haridas S."/>
            <person name="Albert R."/>
            <person name="Binder M."/>
            <person name="Bloem J."/>
            <person name="Labutti K."/>
            <person name="Salamov A."/>
            <person name="Andreopoulos B."/>
            <person name="Baker S."/>
            <person name="Barry K."/>
            <person name="Bills G."/>
            <person name="Bluhm B."/>
            <person name="Cannon C."/>
            <person name="Castanera R."/>
            <person name="Culley D."/>
            <person name="Daum C."/>
            <person name="Ezra D."/>
            <person name="Gonzalez J."/>
            <person name="Henrissat B."/>
            <person name="Kuo A."/>
            <person name="Liang C."/>
            <person name="Lipzen A."/>
            <person name="Lutzoni F."/>
            <person name="Magnuson J."/>
            <person name="Mondo S."/>
            <person name="Nolan M."/>
            <person name="Ohm R."/>
            <person name="Pangilinan J."/>
            <person name="Park H.-J."/>
            <person name="Ramirez L."/>
            <person name="Alfaro M."/>
            <person name="Sun H."/>
            <person name="Tritt A."/>
            <person name="Yoshinaga Y."/>
            <person name="Zwiers L.-H."/>
            <person name="Turgeon B."/>
            <person name="Goodwin S."/>
            <person name="Spatafora J."/>
            <person name="Crous P."/>
            <person name="Grigoriev I."/>
        </authorList>
    </citation>
    <scope>NUCLEOTIDE SEQUENCE</scope>
    <source>
        <strain evidence="1">CBS 279.74</strain>
    </source>
</reference>
<sequence>MATIPLWFPCSGAWYCRARPTRPHFFIRLSRRHVGRPRPAGPGIVVARQSDLWFRRDGPRCVVHVDDTSIWHEMEIRRRPLVISESRLGPESVPHARRIATAQCCMC</sequence>
<organism evidence="1 2">
    <name type="scientific">Pleomassaria siparia CBS 279.74</name>
    <dbReference type="NCBI Taxonomy" id="1314801"/>
    <lineage>
        <taxon>Eukaryota</taxon>
        <taxon>Fungi</taxon>
        <taxon>Dikarya</taxon>
        <taxon>Ascomycota</taxon>
        <taxon>Pezizomycotina</taxon>
        <taxon>Dothideomycetes</taxon>
        <taxon>Pleosporomycetidae</taxon>
        <taxon>Pleosporales</taxon>
        <taxon>Pleomassariaceae</taxon>
        <taxon>Pleomassaria</taxon>
    </lineage>
</organism>
<gene>
    <name evidence="1" type="ORF">K504DRAFT_310910</name>
</gene>
<evidence type="ECO:0000313" key="2">
    <source>
        <dbReference type="Proteomes" id="UP000799428"/>
    </source>
</evidence>
<protein>
    <submittedName>
        <fullName evidence="1">Uncharacterized protein</fullName>
    </submittedName>
</protein>
<dbReference type="AlphaFoldDB" id="A0A6G1JPG5"/>
<dbReference type="Proteomes" id="UP000799428">
    <property type="component" value="Unassembled WGS sequence"/>
</dbReference>
<evidence type="ECO:0000313" key="1">
    <source>
        <dbReference type="EMBL" id="KAF2702390.1"/>
    </source>
</evidence>
<keyword evidence="2" id="KW-1185">Reference proteome</keyword>
<dbReference type="EMBL" id="MU005854">
    <property type="protein sequence ID" value="KAF2702390.1"/>
    <property type="molecule type" value="Genomic_DNA"/>
</dbReference>
<proteinExistence type="predicted"/>